<dbReference type="Gene3D" id="1.20.5.340">
    <property type="match status" value="1"/>
</dbReference>
<evidence type="ECO:0000256" key="2">
    <source>
        <dbReference type="ARBA" id="ARBA00022833"/>
    </source>
</evidence>
<name>A0AAV5WUQ6_9BILA</name>
<dbReference type="GO" id="GO:0046872">
    <property type="term" value="F:metal ion binding"/>
    <property type="evidence" value="ECO:0007669"/>
    <property type="project" value="UniProtKB-KW"/>
</dbReference>
<dbReference type="InterPro" id="IPR046349">
    <property type="entry name" value="C1-like_sf"/>
</dbReference>
<accession>A0AAV5WUQ6</accession>
<dbReference type="SUPFAM" id="SSF48350">
    <property type="entry name" value="GTPase activation domain, GAP"/>
    <property type="match status" value="1"/>
</dbReference>
<dbReference type="Pfam" id="PF00620">
    <property type="entry name" value="RhoGAP"/>
    <property type="match status" value="1"/>
</dbReference>
<dbReference type="GO" id="GO:0051233">
    <property type="term" value="C:spindle midzone"/>
    <property type="evidence" value="ECO:0007669"/>
    <property type="project" value="TreeGrafter"/>
</dbReference>
<dbReference type="GO" id="GO:0051256">
    <property type="term" value="P:mitotic spindle midzone assembly"/>
    <property type="evidence" value="ECO:0007669"/>
    <property type="project" value="TreeGrafter"/>
</dbReference>
<keyword evidence="2" id="KW-0862">Zinc</keyword>
<feature type="domain" description="Phorbol-ester/DAG-type" evidence="5">
    <location>
        <begin position="299"/>
        <end position="349"/>
    </location>
</feature>
<dbReference type="GO" id="GO:0005096">
    <property type="term" value="F:GTPase activator activity"/>
    <property type="evidence" value="ECO:0007669"/>
    <property type="project" value="TreeGrafter"/>
</dbReference>
<evidence type="ECO:0000256" key="1">
    <source>
        <dbReference type="ARBA" id="ARBA00022723"/>
    </source>
</evidence>
<keyword evidence="3" id="KW-0175">Coiled coil</keyword>
<dbReference type="AlphaFoldDB" id="A0AAV5WUQ6"/>
<protein>
    <submittedName>
        <fullName evidence="7">Uncharacterized protein</fullName>
    </submittedName>
</protein>
<proteinExistence type="predicted"/>
<evidence type="ECO:0000259" key="6">
    <source>
        <dbReference type="PROSITE" id="PS50238"/>
    </source>
</evidence>
<dbReference type="SMART" id="SM00324">
    <property type="entry name" value="RhoGAP"/>
    <property type="match status" value="1"/>
</dbReference>
<dbReference type="InterPro" id="IPR008936">
    <property type="entry name" value="Rho_GTPase_activation_prot"/>
</dbReference>
<feature type="non-terminal residue" evidence="7">
    <location>
        <position position="1"/>
    </location>
</feature>
<dbReference type="InterPro" id="IPR002219">
    <property type="entry name" value="PKC_DAG/PE"/>
</dbReference>
<dbReference type="Pfam" id="PF00130">
    <property type="entry name" value="C1_1"/>
    <property type="match status" value="1"/>
</dbReference>
<dbReference type="GO" id="GO:0007266">
    <property type="term" value="P:Rho protein signal transduction"/>
    <property type="evidence" value="ECO:0007669"/>
    <property type="project" value="TreeGrafter"/>
</dbReference>
<feature type="coiled-coil region" evidence="3">
    <location>
        <begin position="65"/>
        <end position="99"/>
    </location>
</feature>
<dbReference type="Proteomes" id="UP001432322">
    <property type="component" value="Unassembled WGS sequence"/>
</dbReference>
<keyword evidence="1" id="KW-0479">Metal-binding</keyword>
<dbReference type="GO" id="GO:0030496">
    <property type="term" value="C:midbody"/>
    <property type="evidence" value="ECO:0007669"/>
    <property type="project" value="TreeGrafter"/>
</dbReference>
<dbReference type="EMBL" id="BTSY01000006">
    <property type="protein sequence ID" value="GMT34345.1"/>
    <property type="molecule type" value="Genomic_DNA"/>
</dbReference>
<evidence type="ECO:0000256" key="4">
    <source>
        <dbReference type="SAM" id="MobiDB-lite"/>
    </source>
</evidence>
<evidence type="ECO:0000259" key="5">
    <source>
        <dbReference type="PROSITE" id="PS50081"/>
    </source>
</evidence>
<dbReference type="PROSITE" id="PS50081">
    <property type="entry name" value="ZF_DAG_PE_2"/>
    <property type="match status" value="1"/>
</dbReference>
<dbReference type="GO" id="GO:0000281">
    <property type="term" value="P:mitotic cytokinesis"/>
    <property type="evidence" value="ECO:0007669"/>
    <property type="project" value="TreeGrafter"/>
</dbReference>
<dbReference type="SUPFAM" id="SSF57889">
    <property type="entry name" value="Cysteine-rich domain"/>
    <property type="match status" value="1"/>
</dbReference>
<dbReference type="GO" id="GO:0005634">
    <property type="term" value="C:nucleus"/>
    <property type="evidence" value="ECO:0007669"/>
    <property type="project" value="TreeGrafter"/>
</dbReference>
<feature type="region of interest" description="Disordered" evidence="4">
    <location>
        <begin position="575"/>
        <end position="628"/>
    </location>
</feature>
<dbReference type="InterPro" id="IPR000198">
    <property type="entry name" value="RhoGAP_dom"/>
</dbReference>
<keyword evidence="8" id="KW-1185">Reference proteome</keyword>
<dbReference type="PROSITE" id="PS50238">
    <property type="entry name" value="RHOGAP"/>
    <property type="match status" value="1"/>
</dbReference>
<evidence type="ECO:0000313" key="7">
    <source>
        <dbReference type="EMBL" id="GMT34345.1"/>
    </source>
</evidence>
<dbReference type="SMART" id="SM00109">
    <property type="entry name" value="C1"/>
    <property type="match status" value="1"/>
</dbReference>
<dbReference type="PANTHER" id="PTHR46199">
    <property type="entry name" value="RAC GTPASE-ACTIVATING PROTEIN 1"/>
    <property type="match status" value="1"/>
</dbReference>
<organism evidence="7 8">
    <name type="scientific">Pristionchus fissidentatus</name>
    <dbReference type="NCBI Taxonomy" id="1538716"/>
    <lineage>
        <taxon>Eukaryota</taxon>
        <taxon>Metazoa</taxon>
        <taxon>Ecdysozoa</taxon>
        <taxon>Nematoda</taxon>
        <taxon>Chromadorea</taxon>
        <taxon>Rhabditida</taxon>
        <taxon>Rhabditina</taxon>
        <taxon>Diplogasteromorpha</taxon>
        <taxon>Diplogasteroidea</taxon>
        <taxon>Neodiplogasteridae</taxon>
        <taxon>Pristionchus</taxon>
    </lineage>
</organism>
<dbReference type="CDD" id="cd20821">
    <property type="entry name" value="C1_MgcRacGAP"/>
    <property type="match status" value="1"/>
</dbReference>
<dbReference type="GO" id="GO:0032154">
    <property type="term" value="C:cleavage furrow"/>
    <property type="evidence" value="ECO:0007669"/>
    <property type="project" value="TreeGrafter"/>
</dbReference>
<evidence type="ECO:0000256" key="3">
    <source>
        <dbReference type="SAM" id="Coils"/>
    </source>
</evidence>
<feature type="compositionally biased region" description="Basic and acidic residues" evidence="4">
    <location>
        <begin position="189"/>
        <end position="200"/>
    </location>
</feature>
<evidence type="ECO:0000313" key="8">
    <source>
        <dbReference type="Proteomes" id="UP001432322"/>
    </source>
</evidence>
<comment type="caution">
    <text evidence="7">The sequence shown here is derived from an EMBL/GenBank/DDBJ whole genome shotgun (WGS) entry which is preliminary data.</text>
</comment>
<dbReference type="Gene3D" id="1.10.555.10">
    <property type="entry name" value="Rho GTPase activation protein"/>
    <property type="match status" value="1"/>
</dbReference>
<dbReference type="GO" id="GO:0097149">
    <property type="term" value="C:centralspindlin complex"/>
    <property type="evidence" value="ECO:0007669"/>
    <property type="project" value="TreeGrafter"/>
</dbReference>
<gene>
    <name evidence="7" type="ORF">PFISCL1PPCAC_25642</name>
</gene>
<dbReference type="PANTHER" id="PTHR46199:SF3">
    <property type="entry name" value="RAC GTPASE-ACTIVATING PROTEIN 1"/>
    <property type="match status" value="1"/>
</dbReference>
<reference evidence="7" key="1">
    <citation type="submission" date="2023-10" db="EMBL/GenBank/DDBJ databases">
        <title>Genome assembly of Pristionchus species.</title>
        <authorList>
            <person name="Yoshida K."/>
            <person name="Sommer R.J."/>
        </authorList>
    </citation>
    <scope>NUCLEOTIDE SEQUENCE</scope>
    <source>
        <strain evidence="7">RS5133</strain>
    </source>
</reference>
<sequence length="628" mass="69236">FSMTETSVLREDTLELLQICAINKRLFSHLQVYKDDFNNLVDAYARQQERCTILEGSNNRLSAQMKEVQGTLAKVLGENKQLQREKAALETKLRAIMIGSQEERRDVSGQDVDSTGQFGSSSSIDYTTTDCSLDSLGLANPQFSSKKRDLGSMGARKSVRALKANNSAAKPPRIPSIGCPGRQNADEGSDCRGRSRDFPRKSRRSSSVPVRSPHRLRSDHQLALPPTLHATSEERLNEIGIGSGEEEENSLRSNDYDDVLSSDRSQSSSLAFTTASESAGEEEGSEGGGGVHVMLQERPHNYVEKRVMLRDICDMCGNGLGFGATSYKCTECKQVAHHKCMQKHGGLPCLPRPTSKKTATGGKKFALHEWCSDTATPMVPFVVVACVLTIERTFMSTAELHRVPSTMSGAALLRELRPARSLQIINERPAECISSALKQFLKELAKPVVHDSSLAEMISVNKSGMTRTEKATRYERIIDEMSRPHRDTFAFVARHLQRVADVKANKMSVANLVGVFASLLMDANRLDLMNQQRAVLTDLLTLVKPAFYDALARCGVLAPPSAAAGMSTLRRRERALETPRAGTTGFSLKGMASGTPKRPAESGTKTRQTRRRLMSDDQENPTQRPMWK</sequence>
<feature type="domain" description="Rho-GAP" evidence="6">
    <location>
        <begin position="365"/>
        <end position="547"/>
    </location>
</feature>
<feature type="region of interest" description="Disordered" evidence="4">
    <location>
        <begin position="162"/>
        <end position="292"/>
    </location>
</feature>
<dbReference type="PROSITE" id="PS00479">
    <property type="entry name" value="ZF_DAG_PE_1"/>
    <property type="match status" value="1"/>
</dbReference>
<dbReference type="Gene3D" id="3.30.60.20">
    <property type="match status" value="1"/>
</dbReference>